<sequence length="108" mass="12249">MEEEDRRRRKPLTRGEQARRGEEDRRTKEGDANEDARSSMITEMQETRTGEDGESETFPQEDATPIGRASGYNSRHVPGGMWLSQLNITNGMPRPSVSVSNRNRRGCP</sequence>
<gene>
    <name evidence="2" type="ORF">NDU88_002887</name>
</gene>
<feature type="compositionally biased region" description="Basic and acidic residues" evidence="1">
    <location>
        <begin position="16"/>
        <end position="37"/>
    </location>
</feature>
<name>A0AAV7UYE9_PLEWA</name>
<evidence type="ECO:0000313" key="2">
    <source>
        <dbReference type="EMBL" id="KAJ1193591.1"/>
    </source>
</evidence>
<proteinExistence type="predicted"/>
<evidence type="ECO:0000256" key="1">
    <source>
        <dbReference type="SAM" id="MobiDB-lite"/>
    </source>
</evidence>
<comment type="caution">
    <text evidence="2">The sequence shown here is derived from an EMBL/GenBank/DDBJ whole genome shotgun (WGS) entry which is preliminary data.</text>
</comment>
<feature type="region of interest" description="Disordered" evidence="1">
    <location>
        <begin position="1"/>
        <end position="108"/>
    </location>
</feature>
<dbReference type="AlphaFoldDB" id="A0AAV7UYE9"/>
<protein>
    <submittedName>
        <fullName evidence="2">Uncharacterized protein</fullName>
    </submittedName>
</protein>
<dbReference type="EMBL" id="JANPWB010000004">
    <property type="protein sequence ID" value="KAJ1193591.1"/>
    <property type="molecule type" value="Genomic_DNA"/>
</dbReference>
<evidence type="ECO:0000313" key="3">
    <source>
        <dbReference type="Proteomes" id="UP001066276"/>
    </source>
</evidence>
<reference evidence="2" key="1">
    <citation type="journal article" date="2022" name="bioRxiv">
        <title>Sequencing and chromosome-scale assembly of the giantPleurodeles waltlgenome.</title>
        <authorList>
            <person name="Brown T."/>
            <person name="Elewa A."/>
            <person name="Iarovenko S."/>
            <person name="Subramanian E."/>
            <person name="Araus A.J."/>
            <person name="Petzold A."/>
            <person name="Susuki M."/>
            <person name="Suzuki K.-i.T."/>
            <person name="Hayashi T."/>
            <person name="Toyoda A."/>
            <person name="Oliveira C."/>
            <person name="Osipova E."/>
            <person name="Leigh N.D."/>
            <person name="Simon A."/>
            <person name="Yun M.H."/>
        </authorList>
    </citation>
    <scope>NUCLEOTIDE SEQUENCE</scope>
    <source>
        <strain evidence="2">20211129_DDA</strain>
        <tissue evidence="2">Liver</tissue>
    </source>
</reference>
<dbReference type="Proteomes" id="UP001066276">
    <property type="component" value="Chromosome 2_2"/>
</dbReference>
<keyword evidence="3" id="KW-1185">Reference proteome</keyword>
<organism evidence="2 3">
    <name type="scientific">Pleurodeles waltl</name>
    <name type="common">Iberian ribbed newt</name>
    <dbReference type="NCBI Taxonomy" id="8319"/>
    <lineage>
        <taxon>Eukaryota</taxon>
        <taxon>Metazoa</taxon>
        <taxon>Chordata</taxon>
        <taxon>Craniata</taxon>
        <taxon>Vertebrata</taxon>
        <taxon>Euteleostomi</taxon>
        <taxon>Amphibia</taxon>
        <taxon>Batrachia</taxon>
        <taxon>Caudata</taxon>
        <taxon>Salamandroidea</taxon>
        <taxon>Salamandridae</taxon>
        <taxon>Pleurodelinae</taxon>
        <taxon>Pleurodeles</taxon>
    </lineage>
</organism>
<accession>A0AAV7UYE9</accession>